<dbReference type="Proteomes" id="UP000019112">
    <property type="component" value="Unassembled WGS sequence"/>
</dbReference>
<dbReference type="InterPro" id="IPR020889">
    <property type="entry name" value="LipoPS_assembly_LptD"/>
</dbReference>
<keyword evidence="1" id="KW-0732">Signal</keyword>
<evidence type="ECO:0000259" key="3">
    <source>
        <dbReference type="Pfam" id="PF04453"/>
    </source>
</evidence>
<comment type="subcellular location">
    <subcellularLocation>
        <location evidence="1">Cell outer membrane</location>
    </subcellularLocation>
</comment>
<evidence type="ECO:0000313" key="4">
    <source>
        <dbReference type="EMBL" id="ETZ06790.1"/>
    </source>
</evidence>
<comment type="caution">
    <text evidence="1">Lacks conserved residue(s) required for the propagation of feature annotation.</text>
</comment>
<dbReference type="GO" id="GO:1990351">
    <property type="term" value="C:transporter complex"/>
    <property type="evidence" value="ECO:0007669"/>
    <property type="project" value="TreeGrafter"/>
</dbReference>
<dbReference type="InterPro" id="IPR050218">
    <property type="entry name" value="LptD"/>
</dbReference>
<dbReference type="eggNOG" id="COG1452">
    <property type="taxonomic scope" value="Bacteria"/>
</dbReference>
<evidence type="ECO:0000256" key="2">
    <source>
        <dbReference type="SAM" id="MobiDB-lite"/>
    </source>
</evidence>
<comment type="function">
    <text evidence="1">Involved in the assembly of lipopolysaccharide (LPS) at the surface of the outer membrane.</text>
</comment>
<dbReference type="PANTHER" id="PTHR30189">
    <property type="entry name" value="LPS-ASSEMBLY PROTEIN"/>
    <property type="match status" value="1"/>
</dbReference>
<keyword evidence="1" id="KW-0998">Cell outer membrane</keyword>
<sequence>MFSIHDTVRYFPHTQDWKEYQNSPFLVELQEGVYDEHSKILNVSGPCVLRQGHIKLECCRLKYDQEKNKIIVENGQLKDSAGDRIFFDKAFLNHELITGIFQNVRMLSYLGERMTARKIIKLSQEKVRGERVSYTPCYACKDQLSQEPLWSLHSAIIEQDQKKSQTEYTDATLKLKGIPIIQIPYFYLPTRPRSGLVSPYVGANVGAGFYTGLPYYYRMTAQQDLKVTPFYMTKGGGMLGADYRRRFHQGEMRINSAANLAPAQQTTDHQKFRGCASLDLDSHFSENWKFFSHEYIVSDRTFFTTRPFFGFTSAPYLESKTGFEGFFPKHWFSFRTLRYQDLSPEDMTEGSCAVAPELKYSYRSKKIFDKNFTADLEASTVSLYRKEGTQMQRATIDLVLETYQVTKGVLIHGSARLGQAVYSAQIRPLSSFEQTSYSPFEKIYIDAPKQYISAQNSISLKTSYYRVFPELEASIRYPMLMGYKWTIVPELQAVASPKDVNSWKIPNQDSQNVQFHDNNLLAHNRFSGLDRVDDGSRINYATHICYQMNQTQKIEAYLGQRFSITRPTLELIPVGIRKGFSDVVGRLSWNTSGAKLLYRFRAAPKLRSQMHMVEGSIGPSELECSGSYIFLSTNPLYCTLAHQAIIQIKTNLFTRHWHIRAFVTQNFKKNKVSMLTSDELHSNRPLNQGAGFGYENECFVFDFFLQYSRYKMAADLRPGISFGVTINLKQLGKIRTSKQLFSRKPDRRQTESKAASIPY</sequence>
<dbReference type="STRING" id="1399147.P618_201082"/>
<dbReference type="GO" id="GO:0009279">
    <property type="term" value="C:cell outer membrane"/>
    <property type="evidence" value="ECO:0007669"/>
    <property type="project" value="UniProtKB-SubCell"/>
</dbReference>
<dbReference type="AlphaFoldDB" id="W6TFK4"/>
<dbReference type="Pfam" id="PF04453">
    <property type="entry name" value="LptD"/>
    <property type="match status" value="1"/>
</dbReference>
<dbReference type="HAMAP" id="MF_01411">
    <property type="entry name" value="LPS_assembly_LptD"/>
    <property type="match status" value="1"/>
</dbReference>
<reference evidence="4 5" key="1">
    <citation type="journal article" date="2014" name="FEMS Microbiol. Lett.">
        <title>Draft genome sequences of three Holospora species (Holospora obtusa, Holospora undulata, and Holospora elegans), endonuclear symbiotic bacteria of the ciliate Paramecium caudatum.</title>
        <authorList>
            <person name="Dohra H."/>
            <person name="Tanaka K."/>
            <person name="Suzuki T."/>
            <person name="Fujishima M."/>
            <person name="Suzuki H."/>
        </authorList>
    </citation>
    <scope>NUCLEOTIDE SEQUENCE [LARGE SCALE GENOMIC DNA]</scope>
    <source>
        <strain evidence="4 5">F1</strain>
    </source>
</reference>
<dbReference type="PANTHER" id="PTHR30189:SF1">
    <property type="entry name" value="LPS-ASSEMBLY PROTEIN LPTD"/>
    <property type="match status" value="1"/>
</dbReference>
<name>W6TFK4_HOLOB</name>
<dbReference type="OrthoDB" id="9760225at2"/>
<feature type="region of interest" description="Disordered" evidence="2">
    <location>
        <begin position="740"/>
        <end position="759"/>
    </location>
</feature>
<feature type="domain" description="LptD C-terminal" evidence="3">
    <location>
        <begin position="272"/>
        <end position="591"/>
    </location>
</feature>
<organism evidence="4 5">
    <name type="scientific">Holospora obtusa F1</name>
    <dbReference type="NCBI Taxonomy" id="1399147"/>
    <lineage>
        <taxon>Bacteria</taxon>
        <taxon>Pseudomonadati</taxon>
        <taxon>Pseudomonadota</taxon>
        <taxon>Alphaproteobacteria</taxon>
        <taxon>Holosporales</taxon>
        <taxon>Holosporaceae</taxon>
        <taxon>Holospora</taxon>
    </lineage>
</organism>
<comment type="subunit">
    <text evidence="1">Component of the lipopolysaccharide transport and assembly complex.</text>
</comment>
<dbReference type="GO" id="GO:0043165">
    <property type="term" value="P:Gram-negative-bacterium-type cell outer membrane assembly"/>
    <property type="evidence" value="ECO:0007669"/>
    <property type="project" value="UniProtKB-UniRule"/>
</dbReference>
<accession>W6TFK4</accession>
<proteinExistence type="inferred from homology"/>
<protein>
    <recommendedName>
        <fullName evidence="1">LPS-assembly protein LptD</fullName>
    </recommendedName>
</protein>
<dbReference type="EMBL" id="AWTR02000085">
    <property type="protein sequence ID" value="ETZ06790.1"/>
    <property type="molecule type" value="Genomic_DNA"/>
</dbReference>
<evidence type="ECO:0000256" key="1">
    <source>
        <dbReference type="HAMAP-Rule" id="MF_01411"/>
    </source>
</evidence>
<keyword evidence="1" id="KW-0472">Membrane</keyword>
<dbReference type="InterPro" id="IPR007543">
    <property type="entry name" value="LptD_C"/>
</dbReference>
<dbReference type="RefSeq" id="WP_024161259.1">
    <property type="nucleotide sequence ID" value="NZ_AWTR02000085.1"/>
</dbReference>
<comment type="similarity">
    <text evidence="1">Belongs to the LptD family.</text>
</comment>
<dbReference type="GO" id="GO:0015920">
    <property type="term" value="P:lipopolysaccharide transport"/>
    <property type="evidence" value="ECO:0007669"/>
    <property type="project" value="InterPro"/>
</dbReference>
<evidence type="ECO:0000313" key="5">
    <source>
        <dbReference type="Proteomes" id="UP000019112"/>
    </source>
</evidence>
<gene>
    <name evidence="1" type="primary">lptD</name>
    <name evidence="4" type="ORF">P618_201082</name>
</gene>
<comment type="caution">
    <text evidence="4">The sequence shown here is derived from an EMBL/GenBank/DDBJ whole genome shotgun (WGS) entry which is preliminary data.</text>
</comment>
<keyword evidence="5" id="KW-1185">Reference proteome</keyword>